<sequence length="25" mass="2884">MRKMRGREGRTQNNADDTKTDVSCN</sequence>
<organism evidence="2">
    <name type="scientific">Rhizophora mucronata</name>
    <name type="common">Asiatic mangrove</name>
    <dbReference type="NCBI Taxonomy" id="61149"/>
    <lineage>
        <taxon>Eukaryota</taxon>
        <taxon>Viridiplantae</taxon>
        <taxon>Streptophyta</taxon>
        <taxon>Embryophyta</taxon>
        <taxon>Tracheophyta</taxon>
        <taxon>Spermatophyta</taxon>
        <taxon>Magnoliopsida</taxon>
        <taxon>eudicotyledons</taxon>
        <taxon>Gunneridae</taxon>
        <taxon>Pentapetalae</taxon>
        <taxon>rosids</taxon>
        <taxon>fabids</taxon>
        <taxon>Malpighiales</taxon>
        <taxon>Rhizophoraceae</taxon>
        <taxon>Rhizophora</taxon>
    </lineage>
</organism>
<proteinExistence type="predicted"/>
<protein>
    <submittedName>
        <fullName evidence="2">Uncharacterized protein</fullName>
    </submittedName>
</protein>
<accession>A0A2P2QES7</accession>
<name>A0A2P2QES7_RHIMU</name>
<evidence type="ECO:0000256" key="1">
    <source>
        <dbReference type="SAM" id="MobiDB-lite"/>
    </source>
</evidence>
<evidence type="ECO:0000313" key="2">
    <source>
        <dbReference type="EMBL" id="MBX65550.1"/>
    </source>
</evidence>
<dbReference type="EMBL" id="GGEC01085066">
    <property type="protein sequence ID" value="MBX65550.1"/>
    <property type="molecule type" value="Transcribed_RNA"/>
</dbReference>
<reference evidence="2" key="1">
    <citation type="submission" date="2018-02" db="EMBL/GenBank/DDBJ databases">
        <title>Rhizophora mucronata_Transcriptome.</title>
        <authorList>
            <person name="Meera S.P."/>
            <person name="Sreeshan A."/>
            <person name="Augustine A."/>
        </authorList>
    </citation>
    <scope>NUCLEOTIDE SEQUENCE</scope>
    <source>
        <tissue evidence="2">Leaf</tissue>
    </source>
</reference>
<dbReference type="AlphaFoldDB" id="A0A2P2QES7"/>
<feature type="region of interest" description="Disordered" evidence="1">
    <location>
        <begin position="1"/>
        <end position="25"/>
    </location>
</feature>